<gene>
    <name evidence="2" type="ORF">EYF80_012036</name>
</gene>
<dbReference type="Proteomes" id="UP000314294">
    <property type="component" value="Unassembled WGS sequence"/>
</dbReference>
<name>A0A4Z2IIT9_9TELE</name>
<protein>
    <submittedName>
        <fullName evidence="2">Uncharacterized protein</fullName>
    </submittedName>
</protein>
<dbReference type="EMBL" id="SRLO01000080">
    <property type="protein sequence ID" value="TNN77738.1"/>
    <property type="molecule type" value="Genomic_DNA"/>
</dbReference>
<comment type="caution">
    <text evidence="2">The sequence shown here is derived from an EMBL/GenBank/DDBJ whole genome shotgun (WGS) entry which is preliminary data.</text>
</comment>
<keyword evidence="3" id="KW-1185">Reference proteome</keyword>
<reference evidence="2 3" key="1">
    <citation type="submission" date="2019-03" db="EMBL/GenBank/DDBJ databases">
        <title>First draft genome of Liparis tanakae, snailfish: a comprehensive survey of snailfish specific genes.</title>
        <authorList>
            <person name="Kim W."/>
            <person name="Song I."/>
            <person name="Jeong J.-H."/>
            <person name="Kim D."/>
            <person name="Kim S."/>
            <person name="Ryu S."/>
            <person name="Song J.Y."/>
            <person name="Lee S.K."/>
        </authorList>
    </citation>
    <scope>NUCLEOTIDE SEQUENCE [LARGE SCALE GENOMIC DNA]</scope>
    <source>
        <tissue evidence="2">Muscle</tissue>
    </source>
</reference>
<organism evidence="2 3">
    <name type="scientific">Liparis tanakae</name>
    <name type="common">Tanaka's snailfish</name>
    <dbReference type="NCBI Taxonomy" id="230148"/>
    <lineage>
        <taxon>Eukaryota</taxon>
        <taxon>Metazoa</taxon>
        <taxon>Chordata</taxon>
        <taxon>Craniata</taxon>
        <taxon>Vertebrata</taxon>
        <taxon>Euteleostomi</taxon>
        <taxon>Actinopterygii</taxon>
        <taxon>Neopterygii</taxon>
        <taxon>Teleostei</taxon>
        <taxon>Neoteleostei</taxon>
        <taxon>Acanthomorphata</taxon>
        <taxon>Eupercaria</taxon>
        <taxon>Perciformes</taxon>
        <taxon>Cottioidei</taxon>
        <taxon>Cottales</taxon>
        <taxon>Liparidae</taxon>
        <taxon>Liparis</taxon>
    </lineage>
</organism>
<proteinExistence type="predicted"/>
<feature type="region of interest" description="Disordered" evidence="1">
    <location>
        <begin position="21"/>
        <end position="43"/>
    </location>
</feature>
<evidence type="ECO:0000313" key="3">
    <source>
        <dbReference type="Proteomes" id="UP000314294"/>
    </source>
</evidence>
<sequence length="163" mass="17794">MESCQFIAELEGGQHGVFAAEGQRAQSESETSPKGRVGENGFDDSDVPFGDSQKQAVADPRQTVLFQKQLCHFEVLVAHCQLQSILAHVVHRVEVKGFGLFQHFADHGNVSVFSRVQKPLLLRSEGRATLVEHVGRAPHCLATPLLSQRGVPPMHGVHPDGDN</sequence>
<accession>A0A4Z2IIT9</accession>
<dbReference type="AlphaFoldDB" id="A0A4Z2IIT9"/>
<evidence type="ECO:0000313" key="2">
    <source>
        <dbReference type="EMBL" id="TNN77738.1"/>
    </source>
</evidence>
<evidence type="ECO:0000256" key="1">
    <source>
        <dbReference type="SAM" id="MobiDB-lite"/>
    </source>
</evidence>